<sequence length="143" mass="16169">MADWPSVHQQVVDRFAKGWDRPDPHAWDELLAEDAELVQPLLCSGRGRAVWQEEARRLLRLAPDLRGDVLGWAGHDDVVFIDVRLSATVGGKPLTFRSFDKLLIGPDGCVLRREAFFDPSPVALALLLRPKAWLRAARLLLRR</sequence>
<keyword evidence="3" id="KW-1185">Reference proteome</keyword>
<comment type="caution">
    <text evidence="2">The sequence shown here is derived from an EMBL/GenBank/DDBJ whole genome shotgun (WGS) entry which is preliminary data.</text>
</comment>
<dbReference type="InterPro" id="IPR032710">
    <property type="entry name" value="NTF2-like_dom_sf"/>
</dbReference>
<name>A0A561SPX1_9PSEU</name>
<gene>
    <name evidence="2" type="ORF">FHX44_112789</name>
</gene>
<feature type="domain" description="SnoaL-like" evidence="1">
    <location>
        <begin position="12"/>
        <end position="99"/>
    </location>
</feature>
<evidence type="ECO:0000313" key="3">
    <source>
        <dbReference type="Proteomes" id="UP000321261"/>
    </source>
</evidence>
<organism evidence="2 3">
    <name type="scientific">Pseudonocardia hierapolitana</name>
    <dbReference type="NCBI Taxonomy" id="1128676"/>
    <lineage>
        <taxon>Bacteria</taxon>
        <taxon>Bacillati</taxon>
        <taxon>Actinomycetota</taxon>
        <taxon>Actinomycetes</taxon>
        <taxon>Pseudonocardiales</taxon>
        <taxon>Pseudonocardiaceae</taxon>
        <taxon>Pseudonocardia</taxon>
    </lineage>
</organism>
<dbReference type="EMBL" id="VIWU01000001">
    <property type="protein sequence ID" value="TWF76891.1"/>
    <property type="molecule type" value="Genomic_DNA"/>
</dbReference>
<evidence type="ECO:0000259" key="1">
    <source>
        <dbReference type="Pfam" id="PF12680"/>
    </source>
</evidence>
<dbReference type="RefSeq" id="WP_147256173.1">
    <property type="nucleotide sequence ID" value="NZ_VIWU01000001.1"/>
</dbReference>
<dbReference type="SUPFAM" id="SSF54427">
    <property type="entry name" value="NTF2-like"/>
    <property type="match status" value="1"/>
</dbReference>
<reference evidence="2 3" key="1">
    <citation type="submission" date="2019-06" db="EMBL/GenBank/DDBJ databases">
        <title>Sequencing the genomes of 1000 actinobacteria strains.</title>
        <authorList>
            <person name="Klenk H.-P."/>
        </authorList>
    </citation>
    <scope>NUCLEOTIDE SEQUENCE [LARGE SCALE GENOMIC DNA]</scope>
    <source>
        <strain evidence="2 3">DSM 45671</strain>
    </source>
</reference>
<dbReference type="Gene3D" id="3.10.450.50">
    <property type="match status" value="1"/>
</dbReference>
<proteinExistence type="predicted"/>
<dbReference type="InterPro" id="IPR037401">
    <property type="entry name" value="SnoaL-like"/>
</dbReference>
<dbReference type="AlphaFoldDB" id="A0A561SPX1"/>
<evidence type="ECO:0000313" key="2">
    <source>
        <dbReference type="EMBL" id="TWF76891.1"/>
    </source>
</evidence>
<protein>
    <submittedName>
        <fullName evidence="2">SnoaL-like protein</fullName>
    </submittedName>
</protein>
<accession>A0A561SPX1</accession>
<dbReference type="Pfam" id="PF12680">
    <property type="entry name" value="SnoaL_2"/>
    <property type="match status" value="1"/>
</dbReference>
<dbReference type="OrthoDB" id="8229984at2"/>
<dbReference type="Proteomes" id="UP000321261">
    <property type="component" value="Unassembled WGS sequence"/>
</dbReference>